<protein>
    <submittedName>
        <fullName evidence="6">2-dehydro-3-deoxy-6-phosphogalactonate aldolase</fullName>
    </submittedName>
</protein>
<keyword evidence="5" id="KW-0119">Carbohydrate metabolism</keyword>
<comment type="subunit">
    <text evidence="3">Homotrimer.</text>
</comment>
<evidence type="ECO:0000313" key="7">
    <source>
        <dbReference type="Proteomes" id="UP000856143"/>
    </source>
</evidence>
<dbReference type="GO" id="GO:0016829">
    <property type="term" value="F:lyase activity"/>
    <property type="evidence" value="ECO:0007669"/>
    <property type="project" value="UniProtKB-KW"/>
</dbReference>
<dbReference type="PANTHER" id="PTHR30246">
    <property type="entry name" value="2-KETO-3-DEOXY-6-PHOSPHOGLUCONATE ALDOLASE"/>
    <property type="match status" value="1"/>
</dbReference>
<evidence type="ECO:0000313" key="6">
    <source>
        <dbReference type="EMBL" id="HAT1685081.1"/>
    </source>
</evidence>
<dbReference type="SUPFAM" id="SSF51569">
    <property type="entry name" value="Aldolase"/>
    <property type="match status" value="1"/>
</dbReference>
<gene>
    <name evidence="6" type="ORF">I8Y21_005912</name>
</gene>
<keyword evidence="4" id="KW-0456">Lyase</keyword>
<evidence type="ECO:0000256" key="4">
    <source>
        <dbReference type="ARBA" id="ARBA00023239"/>
    </source>
</evidence>
<dbReference type="InterPro" id="IPR013785">
    <property type="entry name" value="Aldolase_TIM"/>
</dbReference>
<proteinExistence type="inferred from homology"/>
<evidence type="ECO:0000256" key="1">
    <source>
        <dbReference type="ARBA" id="ARBA00004761"/>
    </source>
</evidence>
<reference evidence="6" key="1">
    <citation type="journal article" date="2018" name="Genome Biol.">
        <title>SKESA: strategic k-mer extension for scrupulous assemblies.</title>
        <authorList>
            <person name="Souvorov A."/>
            <person name="Agarwala R."/>
            <person name="Lipman D.J."/>
        </authorList>
    </citation>
    <scope>NUCLEOTIDE SEQUENCE</scope>
    <source>
        <strain evidence="6">R404</strain>
    </source>
</reference>
<name>A0AAN5RGP9_KLEOX</name>
<dbReference type="NCBIfam" id="NF006600">
    <property type="entry name" value="PRK09140.1"/>
    <property type="match status" value="1"/>
</dbReference>
<comment type="similarity">
    <text evidence="2">Belongs to the KHG/KDPG aldolase family.</text>
</comment>
<evidence type="ECO:0000256" key="2">
    <source>
        <dbReference type="ARBA" id="ARBA00006906"/>
    </source>
</evidence>
<sequence>MNNHNTAPLVAILRGIRPEEIDTHIPLLIAAGFRAIEIPLNSPQWEVSIAQAVHTYSEQATIGAGTVLNVENVDRLAQLGCQLIVTPNTRPDVIRRVLEHRMQVLPGCATPTEAFSAIDAGAQQIKLFPTSQFGPGYVRALKSVLPSHTALYAVGGITPDNLQLYLDAGCAGAGLGSDLYRAGQSPTRTQQQAQAFIAAYQLFITQSSRTMEHI</sequence>
<reference evidence="6" key="2">
    <citation type="submission" date="2020-11" db="EMBL/GenBank/DDBJ databases">
        <authorList>
            <consortium name="NCBI Pathogen Detection Project"/>
        </authorList>
    </citation>
    <scope>NUCLEOTIDE SEQUENCE</scope>
    <source>
        <strain evidence="6">R404</strain>
    </source>
</reference>
<dbReference type="InterPro" id="IPR000887">
    <property type="entry name" value="Aldlse_KDPG_KHG"/>
</dbReference>
<accession>A0AAN5RGP9</accession>
<comment type="pathway">
    <text evidence="1">Carbohydrate acid metabolism.</text>
</comment>
<dbReference type="AlphaFoldDB" id="A0AAN5RGP9"/>
<evidence type="ECO:0000256" key="5">
    <source>
        <dbReference type="ARBA" id="ARBA00023277"/>
    </source>
</evidence>
<dbReference type="PANTHER" id="PTHR30246:SF1">
    <property type="entry name" value="2-DEHYDRO-3-DEOXY-6-PHOSPHOGALACTONATE ALDOLASE-RELATED"/>
    <property type="match status" value="1"/>
</dbReference>
<dbReference type="Gene3D" id="3.20.20.70">
    <property type="entry name" value="Aldolase class I"/>
    <property type="match status" value="1"/>
</dbReference>
<evidence type="ECO:0000256" key="3">
    <source>
        <dbReference type="ARBA" id="ARBA00011233"/>
    </source>
</evidence>
<organism evidence="6 7">
    <name type="scientific">Klebsiella oxytoca</name>
    <dbReference type="NCBI Taxonomy" id="571"/>
    <lineage>
        <taxon>Bacteria</taxon>
        <taxon>Pseudomonadati</taxon>
        <taxon>Pseudomonadota</taxon>
        <taxon>Gammaproteobacteria</taxon>
        <taxon>Enterobacterales</taxon>
        <taxon>Enterobacteriaceae</taxon>
        <taxon>Klebsiella/Raoultella group</taxon>
        <taxon>Klebsiella</taxon>
    </lineage>
</organism>
<comment type="caution">
    <text evidence="6">The sequence shown here is derived from an EMBL/GenBank/DDBJ whole genome shotgun (WGS) entry which is preliminary data.</text>
</comment>
<dbReference type="EMBL" id="DACSEO010000146">
    <property type="protein sequence ID" value="HAT1685081.1"/>
    <property type="molecule type" value="Genomic_DNA"/>
</dbReference>
<dbReference type="Pfam" id="PF01081">
    <property type="entry name" value="Aldolase"/>
    <property type="match status" value="1"/>
</dbReference>
<dbReference type="CDD" id="cd00452">
    <property type="entry name" value="KDPG_aldolase"/>
    <property type="match status" value="1"/>
</dbReference>
<dbReference type="Proteomes" id="UP000856143">
    <property type="component" value="Unassembled WGS sequence"/>
</dbReference>